<protein>
    <submittedName>
        <fullName evidence="3">Uncharacterized protein</fullName>
    </submittedName>
</protein>
<evidence type="ECO:0000256" key="2">
    <source>
        <dbReference type="SAM" id="Phobius"/>
    </source>
</evidence>
<evidence type="ECO:0000256" key="1">
    <source>
        <dbReference type="SAM" id="MobiDB-lite"/>
    </source>
</evidence>
<feature type="region of interest" description="Disordered" evidence="1">
    <location>
        <begin position="34"/>
        <end position="90"/>
    </location>
</feature>
<feature type="region of interest" description="Disordered" evidence="1">
    <location>
        <begin position="119"/>
        <end position="217"/>
    </location>
</feature>
<evidence type="ECO:0000313" key="4">
    <source>
        <dbReference type="Proteomes" id="UP001163828"/>
    </source>
</evidence>
<dbReference type="EMBL" id="MU790681">
    <property type="protein sequence ID" value="KAJ3994855.1"/>
    <property type="molecule type" value="Genomic_DNA"/>
</dbReference>
<comment type="caution">
    <text evidence="3">The sequence shown here is derived from an EMBL/GenBank/DDBJ whole genome shotgun (WGS) entry which is preliminary data.</text>
</comment>
<sequence>MASKQPTQTDVAEETIETDVVAVQVVAGPSSMLFPTLREEGSPPSTSPDSNATSTLTYSDKLSALPPSMASPNLNRGARSPMMNSHGQSPRIFRHSLDASRSWPSISQSGTNMDSFAGFSPTLPDADKGISGKETRRPRVSASEGSLDHETSRRASMESDRTSLPTMQSVRQVLHRLRRGSDPTASSYAVPGDYTIKSDNLDAGSRSPSHSRSRAASPLRILQQWSQGIHHRPHTSHHEEPFIPVDPFQSQFLFSLRSGSPRVRLPMWIRKRLPSKVNNTEGLPMKATTHSHNTSAAHHSIDPHAEENGFAFAAHVHKSDHVHSMDMHMIRIFFLDTLPRVIYLHLLLRIPWMYFSRVARIFEDAEVSRPDIQRMIDACGRGGSHFSQSQMRANSLGPELTNAQINALNVPATNTDAANAGTSQKVRLPNNPLSPTGTGLGPTSATNLAAAAVASVVDLPLPLPEDWKSPLVSPSLIRFKLSWETFIDSLMREWKTLNVVSALLLSAILTMFQIEDAATDPLTRSAALLSLVCAIMSLSYGCIYIVRFGTMRSMYRASIWAEEAQKTKTLLWWNVWVLLGMPAVWMSWSMILFILSILSFVWRTGAESDPRDRAPLSDRAALGPRIAITFVFFLGMLYFFLIVRTLQSYGSNSAGRGKRTRVYIESRTRSREGTHRPHDTYTHGTTVIERKQEIRTQQANDGQRTPDHGRRSHTVDVVADVIRGRERDRRVLVKKGTPDVSTRLQPLRRPIFGLGLGGAVGEGEGTDSEFDLEKGVTGHLDGNMELL</sequence>
<keyword evidence="4" id="KW-1185">Reference proteome</keyword>
<dbReference type="Proteomes" id="UP001163828">
    <property type="component" value="Unassembled WGS sequence"/>
</dbReference>
<feature type="compositionally biased region" description="Basic and acidic residues" evidence="1">
    <location>
        <begin position="146"/>
        <end position="161"/>
    </location>
</feature>
<feature type="transmembrane region" description="Helical" evidence="2">
    <location>
        <begin position="622"/>
        <end position="643"/>
    </location>
</feature>
<accession>A0ABQ8Q8R7</accession>
<evidence type="ECO:0000313" key="3">
    <source>
        <dbReference type="EMBL" id="KAJ3994855.1"/>
    </source>
</evidence>
<gene>
    <name evidence="3" type="ORF">F5050DRAFT_413859</name>
</gene>
<proteinExistence type="predicted"/>
<feature type="transmembrane region" description="Helical" evidence="2">
    <location>
        <begin position="526"/>
        <end position="546"/>
    </location>
</feature>
<keyword evidence="2" id="KW-0812">Transmembrane</keyword>
<reference evidence="3" key="1">
    <citation type="submission" date="2022-08" db="EMBL/GenBank/DDBJ databases">
        <authorList>
            <consortium name="DOE Joint Genome Institute"/>
            <person name="Min B."/>
            <person name="Riley R."/>
            <person name="Sierra-Patev S."/>
            <person name="Naranjo-Ortiz M."/>
            <person name="Looney B."/>
            <person name="Konkel Z."/>
            <person name="Slot J.C."/>
            <person name="Sakamoto Y."/>
            <person name="Steenwyk J.L."/>
            <person name="Rokas A."/>
            <person name="Carro J."/>
            <person name="Camarero S."/>
            <person name="Ferreira P."/>
            <person name="Molpeceres G."/>
            <person name="Ruiz-Duenas F.J."/>
            <person name="Serrano A."/>
            <person name="Henrissat B."/>
            <person name="Drula E."/>
            <person name="Hughes K.W."/>
            <person name="Mata J.L."/>
            <person name="Ishikawa N.K."/>
            <person name="Vargas-Isla R."/>
            <person name="Ushijima S."/>
            <person name="Smith C.A."/>
            <person name="Ahrendt S."/>
            <person name="Andreopoulos W."/>
            <person name="He G."/>
            <person name="Labutti K."/>
            <person name="Lipzen A."/>
            <person name="Ng V."/>
            <person name="Sandor L."/>
            <person name="Barry K."/>
            <person name="Martinez A.T."/>
            <person name="Xiao Y."/>
            <person name="Gibbons J.G."/>
            <person name="Terashima K."/>
            <person name="Hibbett D.S."/>
            <person name="Grigoriev I.V."/>
        </authorList>
    </citation>
    <scope>NUCLEOTIDE SEQUENCE</scope>
    <source>
        <strain evidence="3">TFB10827</strain>
    </source>
</reference>
<name>A0ABQ8Q8R7_9AGAR</name>
<feature type="compositionally biased region" description="Polar residues" evidence="1">
    <location>
        <begin position="43"/>
        <end position="60"/>
    </location>
</feature>
<keyword evidence="2" id="KW-0472">Membrane</keyword>
<feature type="transmembrane region" description="Helical" evidence="2">
    <location>
        <begin position="496"/>
        <end position="514"/>
    </location>
</feature>
<feature type="compositionally biased region" description="Polar residues" evidence="1">
    <location>
        <begin position="162"/>
        <end position="171"/>
    </location>
</feature>
<organism evidence="3 4">
    <name type="scientific">Lentinula boryana</name>
    <dbReference type="NCBI Taxonomy" id="40481"/>
    <lineage>
        <taxon>Eukaryota</taxon>
        <taxon>Fungi</taxon>
        <taxon>Dikarya</taxon>
        <taxon>Basidiomycota</taxon>
        <taxon>Agaricomycotina</taxon>
        <taxon>Agaricomycetes</taxon>
        <taxon>Agaricomycetidae</taxon>
        <taxon>Agaricales</taxon>
        <taxon>Marasmiineae</taxon>
        <taxon>Omphalotaceae</taxon>
        <taxon>Lentinula</taxon>
    </lineage>
</organism>
<feature type="compositionally biased region" description="Basic and acidic residues" evidence="1">
    <location>
        <begin position="125"/>
        <end position="137"/>
    </location>
</feature>
<feature type="compositionally biased region" description="Low complexity" evidence="1">
    <location>
        <begin position="205"/>
        <end position="217"/>
    </location>
</feature>
<feature type="transmembrane region" description="Helical" evidence="2">
    <location>
        <begin position="575"/>
        <end position="602"/>
    </location>
</feature>
<keyword evidence="2" id="KW-1133">Transmembrane helix</keyword>